<dbReference type="Proteomes" id="UP001367508">
    <property type="component" value="Unassembled WGS sequence"/>
</dbReference>
<keyword evidence="1" id="KW-0175">Coiled coil</keyword>
<evidence type="ECO:0000313" key="3">
    <source>
        <dbReference type="EMBL" id="KAK7336984.1"/>
    </source>
</evidence>
<feature type="compositionally biased region" description="Basic and acidic residues" evidence="2">
    <location>
        <begin position="26"/>
        <end position="36"/>
    </location>
</feature>
<dbReference type="Pfam" id="PF07795">
    <property type="entry name" value="DUF1635"/>
    <property type="match status" value="1"/>
</dbReference>
<dbReference type="PANTHER" id="PTHR33431:SF12">
    <property type="entry name" value="HIGH MOBILITY GROUP BOX PROTEIN, PUTATIVE (DUF1635)-RELATED"/>
    <property type="match status" value="1"/>
</dbReference>
<feature type="compositionally biased region" description="Polar residues" evidence="2">
    <location>
        <begin position="314"/>
        <end position="329"/>
    </location>
</feature>
<feature type="compositionally biased region" description="Polar residues" evidence="2">
    <location>
        <begin position="269"/>
        <end position="287"/>
    </location>
</feature>
<protein>
    <submittedName>
        <fullName evidence="3">Uncharacterized protein</fullName>
    </submittedName>
</protein>
<sequence>MQKQKQRPKQAKTKTTTTTVVSENDGALRDDDDGALRDDDDDGVLRHIQPTWLQVRVLFWLNMISPENENIEEIKHRLLCAKLELISARTEANAEIKKYEETVKRLYKLLKIVCQERDEARDQVQLLLRNFRASTSAETSSNIPQVDHPNGPAFLHCKTKPSMNNNKVQDTSSKAFPNHCDLSLSCLQPNEKHSSVDLTLPIQPNHQNKAGTIKADISASRDNVDNSASLMIDKMVCGKPLPQKGRLLQTVTEAGPLLHTLLVAPLPQWQNPPSLSSSGQDNNSCTNTDEKASVDPNGFIPTSLSLAFPGNSGGPSQMPSASGSGLSSVKNEPVSYVDMDSNRMHNHVLTAKKRKFL</sequence>
<dbReference type="PANTHER" id="PTHR33431">
    <property type="entry name" value="ENABLED-LIKE PROTEIN (DUF1635)"/>
    <property type="match status" value="1"/>
</dbReference>
<feature type="region of interest" description="Disordered" evidence="2">
    <location>
        <begin position="1"/>
        <end position="36"/>
    </location>
</feature>
<organism evidence="3 4">
    <name type="scientific">Canavalia gladiata</name>
    <name type="common">Sword bean</name>
    <name type="synonym">Dolichos gladiatus</name>
    <dbReference type="NCBI Taxonomy" id="3824"/>
    <lineage>
        <taxon>Eukaryota</taxon>
        <taxon>Viridiplantae</taxon>
        <taxon>Streptophyta</taxon>
        <taxon>Embryophyta</taxon>
        <taxon>Tracheophyta</taxon>
        <taxon>Spermatophyta</taxon>
        <taxon>Magnoliopsida</taxon>
        <taxon>eudicotyledons</taxon>
        <taxon>Gunneridae</taxon>
        <taxon>Pentapetalae</taxon>
        <taxon>rosids</taxon>
        <taxon>fabids</taxon>
        <taxon>Fabales</taxon>
        <taxon>Fabaceae</taxon>
        <taxon>Papilionoideae</taxon>
        <taxon>50 kb inversion clade</taxon>
        <taxon>NPAAA clade</taxon>
        <taxon>indigoferoid/millettioid clade</taxon>
        <taxon>Phaseoleae</taxon>
        <taxon>Canavalia</taxon>
    </lineage>
</organism>
<name>A0AAN9LMK9_CANGL</name>
<dbReference type="EMBL" id="JAYMYQ010000004">
    <property type="protein sequence ID" value="KAK7336984.1"/>
    <property type="molecule type" value="Genomic_DNA"/>
</dbReference>
<feature type="compositionally biased region" description="Basic residues" evidence="2">
    <location>
        <begin position="1"/>
        <end position="12"/>
    </location>
</feature>
<keyword evidence="4" id="KW-1185">Reference proteome</keyword>
<feature type="region of interest" description="Disordered" evidence="2">
    <location>
        <begin position="269"/>
        <end position="329"/>
    </location>
</feature>
<gene>
    <name evidence="3" type="ORF">VNO77_17540</name>
</gene>
<feature type="coiled-coil region" evidence="1">
    <location>
        <begin position="82"/>
        <end position="109"/>
    </location>
</feature>
<evidence type="ECO:0000256" key="2">
    <source>
        <dbReference type="SAM" id="MobiDB-lite"/>
    </source>
</evidence>
<evidence type="ECO:0000313" key="4">
    <source>
        <dbReference type="Proteomes" id="UP001367508"/>
    </source>
</evidence>
<dbReference type="AlphaFoldDB" id="A0AAN9LMK9"/>
<proteinExistence type="predicted"/>
<dbReference type="InterPro" id="IPR012862">
    <property type="entry name" value="DUF1635"/>
</dbReference>
<accession>A0AAN9LMK9</accession>
<reference evidence="3 4" key="1">
    <citation type="submission" date="2024-01" db="EMBL/GenBank/DDBJ databases">
        <title>The genomes of 5 underutilized Papilionoideae crops provide insights into root nodulation and disease resistanc.</title>
        <authorList>
            <person name="Jiang F."/>
        </authorList>
    </citation>
    <scope>NUCLEOTIDE SEQUENCE [LARGE SCALE GENOMIC DNA]</scope>
    <source>
        <strain evidence="3">LVBAO_FW01</strain>
        <tissue evidence="3">Leaves</tissue>
    </source>
</reference>
<evidence type="ECO:0000256" key="1">
    <source>
        <dbReference type="SAM" id="Coils"/>
    </source>
</evidence>
<comment type="caution">
    <text evidence="3">The sequence shown here is derived from an EMBL/GenBank/DDBJ whole genome shotgun (WGS) entry which is preliminary data.</text>
</comment>